<evidence type="ECO:0000313" key="3">
    <source>
        <dbReference type="Proteomes" id="UP000799118"/>
    </source>
</evidence>
<dbReference type="EMBL" id="ML769399">
    <property type="protein sequence ID" value="KAE9406857.1"/>
    <property type="molecule type" value="Genomic_DNA"/>
</dbReference>
<protein>
    <recommendedName>
        <fullName evidence="1">Methyltransferase domain-containing protein</fullName>
    </recommendedName>
</protein>
<dbReference type="CDD" id="cd02440">
    <property type="entry name" value="AdoMet_MTases"/>
    <property type="match status" value="1"/>
</dbReference>
<dbReference type="GO" id="GO:0008168">
    <property type="term" value="F:methyltransferase activity"/>
    <property type="evidence" value="ECO:0007669"/>
    <property type="project" value="TreeGrafter"/>
</dbReference>
<accession>A0A6A4ICM0</accession>
<proteinExistence type="predicted"/>
<dbReference type="Pfam" id="PF13649">
    <property type="entry name" value="Methyltransf_25"/>
    <property type="match status" value="1"/>
</dbReference>
<dbReference type="OrthoDB" id="184880at2759"/>
<name>A0A6A4ICM0_9AGAR</name>
<dbReference type="PANTHER" id="PTHR43591">
    <property type="entry name" value="METHYLTRANSFERASE"/>
    <property type="match status" value="1"/>
</dbReference>
<keyword evidence="3" id="KW-1185">Reference proteome</keyword>
<dbReference type="InterPro" id="IPR041698">
    <property type="entry name" value="Methyltransf_25"/>
</dbReference>
<evidence type="ECO:0000313" key="2">
    <source>
        <dbReference type="EMBL" id="KAE9406857.1"/>
    </source>
</evidence>
<dbReference type="Proteomes" id="UP000799118">
    <property type="component" value="Unassembled WGS sequence"/>
</dbReference>
<feature type="domain" description="Methyltransferase" evidence="1">
    <location>
        <begin position="76"/>
        <end position="169"/>
    </location>
</feature>
<organism evidence="2 3">
    <name type="scientific">Gymnopus androsaceus JB14</name>
    <dbReference type="NCBI Taxonomy" id="1447944"/>
    <lineage>
        <taxon>Eukaryota</taxon>
        <taxon>Fungi</taxon>
        <taxon>Dikarya</taxon>
        <taxon>Basidiomycota</taxon>
        <taxon>Agaricomycotina</taxon>
        <taxon>Agaricomycetes</taxon>
        <taxon>Agaricomycetidae</taxon>
        <taxon>Agaricales</taxon>
        <taxon>Marasmiineae</taxon>
        <taxon>Omphalotaceae</taxon>
        <taxon>Gymnopus</taxon>
    </lineage>
</organism>
<dbReference type="SUPFAM" id="SSF53335">
    <property type="entry name" value="S-adenosyl-L-methionine-dependent methyltransferases"/>
    <property type="match status" value="1"/>
</dbReference>
<dbReference type="InterPro" id="IPR029063">
    <property type="entry name" value="SAM-dependent_MTases_sf"/>
</dbReference>
<evidence type="ECO:0000259" key="1">
    <source>
        <dbReference type="Pfam" id="PF13649"/>
    </source>
</evidence>
<dbReference type="AlphaFoldDB" id="A0A6A4ICM0"/>
<reference evidence="2" key="1">
    <citation type="journal article" date="2019" name="Environ. Microbiol.">
        <title>Fungal ecological strategies reflected in gene transcription - a case study of two litter decomposers.</title>
        <authorList>
            <person name="Barbi F."/>
            <person name="Kohler A."/>
            <person name="Barry K."/>
            <person name="Baskaran P."/>
            <person name="Daum C."/>
            <person name="Fauchery L."/>
            <person name="Ihrmark K."/>
            <person name="Kuo A."/>
            <person name="LaButti K."/>
            <person name="Lipzen A."/>
            <person name="Morin E."/>
            <person name="Grigoriev I.V."/>
            <person name="Henrissat B."/>
            <person name="Lindahl B."/>
            <person name="Martin F."/>
        </authorList>
    </citation>
    <scope>NUCLEOTIDE SEQUENCE</scope>
    <source>
        <strain evidence="2">JB14</strain>
    </source>
</reference>
<gene>
    <name evidence="2" type="ORF">BT96DRAFT_971621</name>
</gene>
<dbReference type="PANTHER" id="PTHR43591:SF24">
    <property type="entry name" value="2-METHOXY-6-POLYPRENYL-1,4-BENZOQUINOL METHYLASE, MITOCHONDRIAL"/>
    <property type="match status" value="1"/>
</dbReference>
<dbReference type="Gene3D" id="3.40.50.150">
    <property type="entry name" value="Vaccinia Virus protein VP39"/>
    <property type="match status" value="1"/>
</dbReference>
<sequence length="311" mass="35637">MDQDNCKDPGILLRVGRPIPLPGQNTTQKIVTSYFLPSNEEERKRLDMQNQFLTKVMFEGKLICVPQLKLLPGDEILETATGTGIWLVELAKEIPSTIVLTGIDIEQRLFPVQHPENRITFLSHSVTHLPVSWSNKFKLVNQRLLFGALTLEQWRMCFREIYRVLEPGGWVQLLEGGPDVTTCSGPNMRSLLDSLLMLFRIRNLVPDVQYNIDKLLGESGFINVHKRTTAIPRLGQGAKLEYSEYEDYKKIVMTFFATAKPSLLATGRFESEVEYDRLLKGMDDEWNIPSLALSRWDWTVAYAQKPLEENH</sequence>